<dbReference type="PROSITE" id="PS01071">
    <property type="entry name" value="GRPE"/>
    <property type="match status" value="1"/>
</dbReference>
<sequence length="247" mass="26553">MSEAEARDQEPVTITDKRKIDPETGAARPVEPEVVPSYETGEEQAGDVDGQDPSTGSENVVDGQVHSGQVEGELVGREQLDAVTAQLDERTADLQRLQAEFANYKRRVVRDREVEKLAAKASIAGELLGVLDDLDRARSHGDLQSGPMKAVADKLHTVLGNVGLEAFGVEGDTFDPSLHEAVQHEGTGHVQVVGAVLRKGYKFGDRVLRNAMVSVVDGDDSAEADQVDLQSADVATDSVDKENINEE</sequence>
<evidence type="ECO:0000256" key="7">
    <source>
        <dbReference type="SAM" id="MobiDB-lite"/>
    </source>
</evidence>
<reference evidence="8" key="2">
    <citation type="submission" date="2020-09" db="EMBL/GenBank/DDBJ databases">
        <authorList>
            <person name="Sun Q."/>
            <person name="Zhou Y."/>
        </authorList>
    </citation>
    <scope>NUCLEOTIDE SEQUENCE</scope>
    <source>
        <strain evidence="8">CGMCC 1.15478</strain>
    </source>
</reference>
<dbReference type="Pfam" id="PF01025">
    <property type="entry name" value="GrpE"/>
    <property type="match status" value="1"/>
</dbReference>
<dbReference type="GO" id="GO:0051087">
    <property type="term" value="F:protein-folding chaperone binding"/>
    <property type="evidence" value="ECO:0007669"/>
    <property type="project" value="InterPro"/>
</dbReference>
<keyword evidence="2 3" id="KW-0143">Chaperone</keyword>
<accession>A0A916U6A6</accession>
<comment type="subunit">
    <text evidence="3">Homodimer.</text>
</comment>
<evidence type="ECO:0000256" key="1">
    <source>
        <dbReference type="ARBA" id="ARBA00009054"/>
    </source>
</evidence>
<reference evidence="8" key="1">
    <citation type="journal article" date="2014" name="Int. J. Syst. Evol. Microbiol.">
        <title>Complete genome sequence of Corynebacterium casei LMG S-19264T (=DSM 44701T), isolated from a smear-ripened cheese.</title>
        <authorList>
            <consortium name="US DOE Joint Genome Institute (JGI-PGF)"/>
            <person name="Walter F."/>
            <person name="Albersmeier A."/>
            <person name="Kalinowski J."/>
            <person name="Ruckert C."/>
        </authorList>
    </citation>
    <scope>NUCLEOTIDE SEQUENCE</scope>
    <source>
        <strain evidence="8">CGMCC 1.15478</strain>
    </source>
</reference>
<dbReference type="PRINTS" id="PR00773">
    <property type="entry name" value="GRPEPROTEIN"/>
</dbReference>
<feature type="compositionally biased region" description="Basic and acidic residues" evidence="7">
    <location>
        <begin position="238"/>
        <end position="247"/>
    </location>
</feature>
<gene>
    <name evidence="3 8" type="primary">grpE</name>
    <name evidence="8" type="ORF">GCM10011410_13450</name>
</gene>
<evidence type="ECO:0000256" key="6">
    <source>
        <dbReference type="SAM" id="Coils"/>
    </source>
</evidence>
<dbReference type="Gene3D" id="3.90.20.20">
    <property type="match status" value="1"/>
</dbReference>
<feature type="coiled-coil region" evidence="6">
    <location>
        <begin position="80"/>
        <end position="114"/>
    </location>
</feature>
<dbReference type="GO" id="GO:0005737">
    <property type="term" value="C:cytoplasm"/>
    <property type="evidence" value="ECO:0007669"/>
    <property type="project" value="UniProtKB-SubCell"/>
</dbReference>
<keyword evidence="3" id="KW-0963">Cytoplasm</keyword>
<keyword evidence="6" id="KW-0175">Coiled coil</keyword>
<evidence type="ECO:0000313" key="9">
    <source>
        <dbReference type="Proteomes" id="UP000641514"/>
    </source>
</evidence>
<dbReference type="SUPFAM" id="SSF58014">
    <property type="entry name" value="Coiled-coil domain of nucleotide exchange factor GrpE"/>
    <property type="match status" value="1"/>
</dbReference>
<dbReference type="Gene3D" id="2.30.22.10">
    <property type="entry name" value="Head domain of nucleotide exchange factor GrpE"/>
    <property type="match status" value="1"/>
</dbReference>
<dbReference type="HAMAP" id="MF_01151">
    <property type="entry name" value="GrpE"/>
    <property type="match status" value="1"/>
</dbReference>
<keyword evidence="9" id="KW-1185">Reference proteome</keyword>
<dbReference type="RefSeq" id="WP_188671773.1">
    <property type="nucleotide sequence ID" value="NZ_BMJH01000001.1"/>
</dbReference>
<evidence type="ECO:0000313" key="8">
    <source>
        <dbReference type="EMBL" id="GGC62320.1"/>
    </source>
</evidence>
<comment type="function">
    <text evidence="3 4">Participates actively in the response to hyperosmotic and heat shock by preventing the aggregation of stress-denatured proteins, in association with DnaK and GrpE. It is the nucleotide exchange factor for DnaK and may function as a thermosensor. Unfolded proteins bind initially to DnaJ; upon interaction with the DnaJ-bound protein, DnaK hydrolyzes its bound ATP, resulting in the formation of a stable complex. GrpE releases ADP from DnaK; ATP binding to DnaK triggers the release of the substrate protein, thus completing the reaction cycle. Several rounds of ATP-dependent interactions between DnaJ, DnaK and GrpE are required for fully efficient folding.</text>
</comment>
<name>A0A916U6A6_9ACTN</name>
<dbReference type="GO" id="GO:0000774">
    <property type="term" value="F:adenyl-nucleotide exchange factor activity"/>
    <property type="evidence" value="ECO:0007669"/>
    <property type="project" value="InterPro"/>
</dbReference>
<dbReference type="SUPFAM" id="SSF51064">
    <property type="entry name" value="Head domain of nucleotide exchange factor GrpE"/>
    <property type="match status" value="1"/>
</dbReference>
<evidence type="ECO:0000256" key="5">
    <source>
        <dbReference type="RuleBase" id="RU004478"/>
    </source>
</evidence>
<proteinExistence type="inferred from homology"/>
<dbReference type="InterPro" id="IPR000740">
    <property type="entry name" value="GrpE"/>
</dbReference>
<comment type="caution">
    <text evidence="8">The sequence shown here is derived from an EMBL/GenBank/DDBJ whole genome shotgun (WGS) entry which is preliminary data.</text>
</comment>
<organism evidence="8 9">
    <name type="scientific">Hoyosella rhizosphaerae</name>
    <dbReference type="NCBI Taxonomy" id="1755582"/>
    <lineage>
        <taxon>Bacteria</taxon>
        <taxon>Bacillati</taxon>
        <taxon>Actinomycetota</taxon>
        <taxon>Actinomycetes</taxon>
        <taxon>Mycobacteriales</taxon>
        <taxon>Hoyosellaceae</taxon>
        <taxon>Hoyosella</taxon>
    </lineage>
</organism>
<feature type="compositionally biased region" description="Acidic residues" evidence="7">
    <location>
        <begin position="40"/>
        <end position="50"/>
    </location>
</feature>
<feature type="region of interest" description="Disordered" evidence="7">
    <location>
        <begin position="1"/>
        <end position="65"/>
    </location>
</feature>
<dbReference type="NCBIfam" id="NF010761">
    <property type="entry name" value="PRK14164.1"/>
    <property type="match status" value="1"/>
</dbReference>
<dbReference type="Proteomes" id="UP000641514">
    <property type="component" value="Unassembled WGS sequence"/>
</dbReference>
<comment type="subcellular location">
    <subcellularLocation>
        <location evidence="3">Cytoplasm</location>
    </subcellularLocation>
</comment>
<evidence type="ECO:0000256" key="2">
    <source>
        <dbReference type="ARBA" id="ARBA00023186"/>
    </source>
</evidence>
<evidence type="ECO:0000256" key="4">
    <source>
        <dbReference type="RuleBase" id="RU000639"/>
    </source>
</evidence>
<dbReference type="InterPro" id="IPR009012">
    <property type="entry name" value="GrpE_head"/>
</dbReference>
<dbReference type="GO" id="GO:0006457">
    <property type="term" value="P:protein folding"/>
    <property type="evidence" value="ECO:0007669"/>
    <property type="project" value="InterPro"/>
</dbReference>
<evidence type="ECO:0000256" key="3">
    <source>
        <dbReference type="HAMAP-Rule" id="MF_01151"/>
    </source>
</evidence>
<feature type="compositionally biased region" description="Basic and acidic residues" evidence="7">
    <location>
        <begin position="1"/>
        <end position="22"/>
    </location>
</feature>
<dbReference type="EMBL" id="BMJH01000001">
    <property type="protein sequence ID" value="GGC62320.1"/>
    <property type="molecule type" value="Genomic_DNA"/>
</dbReference>
<feature type="region of interest" description="Disordered" evidence="7">
    <location>
        <begin position="224"/>
        <end position="247"/>
    </location>
</feature>
<dbReference type="GO" id="GO:0042803">
    <property type="term" value="F:protein homodimerization activity"/>
    <property type="evidence" value="ECO:0007669"/>
    <property type="project" value="InterPro"/>
</dbReference>
<dbReference type="GO" id="GO:0051082">
    <property type="term" value="F:unfolded protein binding"/>
    <property type="evidence" value="ECO:0007669"/>
    <property type="project" value="TreeGrafter"/>
</dbReference>
<dbReference type="PANTHER" id="PTHR21237:SF23">
    <property type="entry name" value="GRPE PROTEIN HOMOLOG, MITOCHONDRIAL"/>
    <property type="match status" value="1"/>
</dbReference>
<dbReference type="AlphaFoldDB" id="A0A916U6A6"/>
<protein>
    <recommendedName>
        <fullName evidence="3 4">Protein GrpE</fullName>
    </recommendedName>
    <alternativeName>
        <fullName evidence="3">HSP-70 cofactor</fullName>
    </alternativeName>
</protein>
<dbReference type="InterPro" id="IPR013805">
    <property type="entry name" value="GrpE_CC"/>
</dbReference>
<dbReference type="PANTHER" id="PTHR21237">
    <property type="entry name" value="GRPE PROTEIN"/>
    <property type="match status" value="1"/>
</dbReference>
<dbReference type="CDD" id="cd00446">
    <property type="entry name" value="GrpE"/>
    <property type="match status" value="1"/>
</dbReference>
<comment type="similarity">
    <text evidence="1 3 5">Belongs to the GrpE family.</text>
</comment>
<keyword evidence="3 4" id="KW-0346">Stress response</keyword>